<reference evidence="3" key="1">
    <citation type="submission" date="2016-06" db="UniProtKB">
        <authorList>
            <consortium name="WormBaseParasite"/>
        </authorList>
    </citation>
    <scope>IDENTIFICATION</scope>
</reference>
<sequence>MMDHRTYEHCRHRKRRCAWKTKHQVLSYVEEMSVGGSFIEGRKQGVSTKLPRGLTLWNTETMGHDIFKVYSKWKADPPDPDEITSANHPYLEIRKHA</sequence>
<dbReference type="AlphaFoldDB" id="A0A183DB65"/>
<dbReference type="Proteomes" id="UP000271098">
    <property type="component" value="Unassembled WGS sequence"/>
</dbReference>
<evidence type="ECO:0000313" key="3">
    <source>
        <dbReference type="WBParaSite" id="GPUH_0000596401-mRNA-1"/>
    </source>
</evidence>
<evidence type="ECO:0000313" key="2">
    <source>
        <dbReference type="Proteomes" id="UP000271098"/>
    </source>
</evidence>
<organism evidence="3">
    <name type="scientific">Gongylonema pulchrum</name>
    <dbReference type="NCBI Taxonomy" id="637853"/>
    <lineage>
        <taxon>Eukaryota</taxon>
        <taxon>Metazoa</taxon>
        <taxon>Ecdysozoa</taxon>
        <taxon>Nematoda</taxon>
        <taxon>Chromadorea</taxon>
        <taxon>Rhabditida</taxon>
        <taxon>Spirurina</taxon>
        <taxon>Spiruromorpha</taxon>
        <taxon>Spiruroidea</taxon>
        <taxon>Gongylonematidae</taxon>
        <taxon>Gongylonema</taxon>
    </lineage>
</organism>
<gene>
    <name evidence="1" type="ORF">GPUH_LOCUS5956</name>
</gene>
<proteinExistence type="predicted"/>
<dbReference type="EMBL" id="UYRT01013238">
    <property type="protein sequence ID" value="VDK52842.1"/>
    <property type="molecule type" value="Genomic_DNA"/>
</dbReference>
<keyword evidence="2" id="KW-1185">Reference proteome</keyword>
<dbReference type="WBParaSite" id="GPUH_0000596401-mRNA-1">
    <property type="protein sequence ID" value="GPUH_0000596401-mRNA-1"/>
    <property type="gene ID" value="GPUH_0000596401"/>
</dbReference>
<dbReference type="OrthoDB" id="337270at2759"/>
<protein>
    <submittedName>
        <fullName evidence="3">DDE_Tnp_1_7 domain-containing protein</fullName>
    </submittedName>
</protein>
<reference evidence="1 2" key="2">
    <citation type="submission" date="2018-11" db="EMBL/GenBank/DDBJ databases">
        <authorList>
            <consortium name="Pathogen Informatics"/>
        </authorList>
    </citation>
    <scope>NUCLEOTIDE SEQUENCE [LARGE SCALE GENOMIC DNA]</scope>
</reference>
<name>A0A183DB65_9BILA</name>
<evidence type="ECO:0000313" key="1">
    <source>
        <dbReference type="EMBL" id="VDK52842.1"/>
    </source>
</evidence>
<accession>A0A183DB65</accession>